<dbReference type="SUPFAM" id="SSF51735">
    <property type="entry name" value="NAD(P)-binding Rossmann-fold domains"/>
    <property type="match status" value="1"/>
</dbReference>
<name>A0A3M7I1G4_HORWE</name>
<evidence type="ECO:0000313" key="5">
    <source>
        <dbReference type="Proteomes" id="UP000281677"/>
    </source>
</evidence>
<evidence type="ECO:0000256" key="2">
    <source>
        <dbReference type="ARBA" id="ARBA00022857"/>
    </source>
</evidence>
<dbReference type="OrthoDB" id="9876299at2759"/>
<dbReference type="EMBL" id="QWIT01001032">
    <property type="protein sequence ID" value="RMZ19401.1"/>
    <property type="molecule type" value="Genomic_DNA"/>
</dbReference>
<dbReference type="CDD" id="cd05325">
    <property type="entry name" value="carb_red_sniffer_like_SDR_c"/>
    <property type="match status" value="1"/>
</dbReference>
<evidence type="ECO:0000313" key="4">
    <source>
        <dbReference type="EMBL" id="RMZ19401.1"/>
    </source>
</evidence>
<gene>
    <name evidence="4" type="ORF">D0859_16605</name>
</gene>
<dbReference type="Gene3D" id="3.40.50.720">
    <property type="entry name" value="NAD(P)-binding Rossmann-like Domain"/>
    <property type="match status" value="1"/>
</dbReference>
<proteinExistence type="inferred from homology"/>
<dbReference type="VEuPathDB" id="FungiDB:BTJ68_08020"/>
<evidence type="ECO:0000256" key="3">
    <source>
        <dbReference type="ARBA" id="ARBA00023002"/>
    </source>
</evidence>
<dbReference type="PANTHER" id="PTHR43544">
    <property type="entry name" value="SHORT-CHAIN DEHYDROGENASE/REDUCTASE"/>
    <property type="match status" value="1"/>
</dbReference>
<comment type="similarity">
    <text evidence="1">Belongs to the short-chain dehydrogenases/reductases (SDR) family.</text>
</comment>
<accession>A0A3M7I1G4</accession>
<dbReference type="InterPro" id="IPR051468">
    <property type="entry name" value="Fungal_SecMetab_SDRs"/>
</dbReference>
<dbReference type="GO" id="GO:0005737">
    <property type="term" value="C:cytoplasm"/>
    <property type="evidence" value="ECO:0007669"/>
    <property type="project" value="TreeGrafter"/>
</dbReference>
<keyword evidence="3" id="KW-0560">Oxidoreductase</keyword>
<organism evidence="4 5">
    <name type="scientific">Hortaea werneckii</name>
    <name type="common">Black yeast</name>
    <name type="synonym">Cladosporium werneckii</name>
    <dbReference type="NCBI Taxonomy" id="91943"/>
    <lineage>
        <taxon>Eukaryota</taxon>
        <taxon>Fungi</taxon>
        <taxon>Dikarya</taxon>
        <taxon>Ascomycota</taxon>
        <taxon>Pezizomycotina</taxon>
        <taxon>Dothideomycetes</taxon>
        <taxon>Dothideomycetidae</taxon>
        <taxon>Mycosphaerellales</taxon>
        <taxon>Teratosphaeriaceae</taxon>
        <taxon>Hortaea</taxon>
    </lineage>
</organism>
<comment type="caution">
    <text evidence="4">The sequence shown here is derived from an EMBL/GenBank/DDBJ whole genome shotgun (WGS) entry which is preliminary data.</text>
</comment>
<dbReference type="AlphaFoldDB" id="A0A3M7I1G4"/>
<keyword evidence="2" id="KW-0521">NADP</keyword>
<dbReference type="InterPro" id="IPR002347">
    <property type="entry name" value="SDR_fam"/>
</dbReference>
<reference evidence="4 5" key="1">
    <citation type="journal article" date="2018" name="BMC Genomics">
        <title>Genomic evidence for intraspecific hybridization in a clonal and extremely halotolerant yeast.</title>
        <authorList>
            <person name="Gostincar C."/>
            <person name="Stajich J.E."/>
            <person name="Zupancic J."/>
            <person name="Zalar P."/>
            <person name="Gunde-Cimerman N."/>
        </authorList>
    </citation>
    <scope>NUCLEOTIDE SEQUENCE [LARGE SCALE GENOMIC DNA]</scope>
    <source>
        <strain evidence="4 5">EXF-120</strain>
    </source>
</reference>
<dbReference type="GO" id="GO:0016491">
    <property type="term" value="F:oxidoreductase activity"/>
    <property type="evidence" value="ECO:0007669"/>
    <property type="project" value="UniProtKB-KW"/>
</dbReference>
<evidence type="ECO:0000256" key="1">
    <source>
        <dbReference type="ARBA" id="ARBA00006484"/>
    </source>
</evidence>
<sequence>MPHSEHSTPESIVAGAHDDNTIYLITGANRGIGLGFVRELLSRPNTTVIATMRSLSQAAGGLNKLPVATNSYLIPITIDCLSDQSPHDAVHELQQDYNIDRLDVIIANAGIEKWFGPIGQAPLDELRDHFEVNSVAPVALFQATLPLLQRSRHPPKFIPISSRLGSMTEIEKVKNPAAVYGASKAMLNYLTCRMHFENPELIAFPMSPGFVQTDMGNAGARKGGLEKAYLTVEQSVTGMLKTVSNKYPVGPGFFGPIMQCEADFASQIDKATREEHGATLQSWDGTRFEW</sequence>
<dbReference type="PRINTS" id="PR00081">
    <property type="entry name" value="GDHRDH"/>
</dbReference>
<evidence type="ECO:0008006" key="6">
    <source>
        <dbReference type="Google" id="ProtNLM"/>
    </source>
</evidence>
<dbReference type="Pfam" id="PF00106">
    <property type="entry name" value="adh_short"/>
    <property type="match status" value="1"/>
</dbReference>
<dbReference type="Proteomes" id="UP000281677">
    <property type="component" value="Unassembled WGS sequence"/>
</dbReference>
<dbReference type="InterPro" id="IPR036291">
    <property type="entry name" value="NAD(P)-bd_dom_sf"/>
</dbReference>
<protein>
    <recommendedName>
        <fullName evidence="6">Ketoreductase (KR) domain-containing protein</fullName>
    </recommendedName>
</protein>
<dbReference type="PANTHER" id="PTHR43544:SF7">
    <property type="entry name" value="NADB-LER2"/>
    <property type="match status" value="1"/>
</dbReference>